<evidence type="ECO:0000313" key="3">
    <source>
        <dbReference type="Proteomes" id="UP000284908"/>
    </source>
</evidence>
<feature type="transmembrane region" description="Helical" evidence="1">
    <location>
        <begin position="214"/>
        <end position="231"/>
    </location>
</feature>
<dbReference type="NCBIfam" id="NF008459">
    <property type="entry name" value="PRK11339.1"/>
    <property type="match status" value="1"/>
</dbReference>
<feature type="transmembrane region" description="Helical" evidence="1">
    <location>
        <begin position="121"/>
        <end position="137"/>
    </location>
</feature>
<dbReference type="RefSeq" id="WP_120133653.1">
    <property type="nucleotide sequence ID" value="NZ_RAHH01000018.1"/>
</dbReference>
<keyword evidence="1" id="KW-0472">Membrane</keyword>
<feature type="transmembrane region" description="Helical" evidence="1">
    <location>
        <begin position="382"/>
        <end position="403"/>
    </location>
</feature>
<accession>A0A419N6U5</accession>
<feature type="transmembrane region" description="Helical" evidence="1">
    <location>
        <begin position="300"/>
        <end position="322"/>
    </location>
</feature>
<dbReference type="InterPro" id="IPR004697">
    <property type="entry name" value="AbgT"/>
</dbReference>
<reference evidence="2 3" key="1">
    <citation type="submission" date="2018-09" db="EMBL/GenBank/DDBJ databases">
        <authorList>
            <person name="Le Fleche-Mateos A."/>
        </authorList>
    </citation>
    <scope>NUCLEOTIDE SEQUENCE [LARGE SCALE GENOMIC DNA]</scope>
    <source>
        <strain evidence="2 3">DSM 27399</strain>
    </source>
</reference>
<feature type="transmembrane region" description="Helical" evidence="1">
    <location>
        <begin position="440"/>
        <end position="458"/>
    </location>
</feature>
<keyword evidence="3" id="KW-1185">Reference proteome</keyword>
<organism evidence="2 3">
    <name type="scientific">Rahnella woolbedingensis</name>
    <dbReference type="NCBI Taxonomy" id="1510574"/>
    <lineage>
        <taxon>Bacteria</taxon>
        <taxon>Pseudomonadati</taxon>
        <taxon>Pseudomonadota</taxon>
        <taxon>Gammaproteobacteria</taxon>
        <taxon>Enterobacterales</taxon>
        <taxon>Yersiniaceae</taxon>
        <taxon>Rahnella</taxon>
    </lineage>
</organism>
<feature type="transmembrane region" description="Helical" evidence="1">
    <location>
        <begin position="88"/>
        <end position="109"/>
    </location>
</feature>
<name>A0A419N6U5_9GAMM</name>
<feature type="transmembrane region" description="Helical" evidence="1">
    <location>
        <begin position="261"/>
        <end position="280"/>
    </location>
</feature>
<sequence>MSAETQDSGQSPGGFLQWVERIGNKIPNPFLLFVYLIALLMVASAVISWFNITAVNPTNGEIIRVKNLLSVEGIQWILPNVIKNFSGFTPLGSILALVIGAGLAERVGLLQSLMYKMASKVNARYASYMVIFIAFFSHISSDAALVVMPPLGALIFLAVGRHPVAGLLAAIAGVGCGFTANLLIVTTDVLLSGLSTEAAKAINPAVQVSVIDNWYFMAASVVLLTIVGAILTDKFVEPRLPVYQGERNEQMKKLTPEQNRGLMASGIAALVFIALVALLVVPEAAPLRNPKTGGIIPSPFIQGIVPLIILFFFVISVPYGMVTKQIRSASDVPDLLVDPMKSMAGFIVMVFPLSQFVAFFNWSNMGKFMAIGLTDVLENLGMTGIPAFLGLIFLSALLCMFIASGSAIWSILAPIFVPMFMLLGFHPAFAQIVFRVADSSVIPLAPMSPFVPLFLGFLQRYNKEAKLGTYYSLVLPYPVVFFVVWLLMLVGWYLLGLPIGPGVYPHL</sequence>
<feature type="transmembrane region" description="Helical" evidence="1">
    <location>
        <begin position="30"/>
        <end position="50"/>
    </location>
</feature>
<dbReference type="Pfam" id="PF03806">
    <property type="entry name" value="ABG_transport"/>
    <property type="match status" value="1"/>
</dbReference>
<comment type="caution">
    <text evidence="2">The sequence shown here is derived from an EMBL/GenBank/DDBJ whole genome shotgun (WGS) entry which is preliminary data.</text>
</comment>
<protein>
    <submittedName>
        <fullName evidence="2">p-aminobenzoyl-glutamate transporter</fullName>
    </submittedName>
</protein>
<feature type="transmembrane region" description="Helical" evidence="1">
    <location>
        <begin position="470"/>
        <end position="495"/>
    </location>
</feature>
<keyword evidence="1" id="KW-1133">Transmembrane helix</keyword>
<dbReference type="GO" id="GO:0015558">
    <property type="term" value="F:secondary active p-aminobenzoyl-glutamate transmembrane transporter activity"/>
    <property type="evidence" value="ECO:0007669"/>
    <property type="project" value="InterPro"/>
</dbReference>
<feature type="transmembrane region" description="Helical" evidence="1">
    <location>
        <begin position="343"/>
        <end position="362"/>
    </location>
</feature>
<dbReference type="GO" id="GO:1902604">
    <property type="term" value="P:p-aminobenzoyl-glutamate transmembrane transport"/>
    <property type="evidence" value="ECO:0007669"/>
    <property type="project" value="InterPro"/>
</dbReference>
<gene>
    <name evidence="2" type="ORF">D6C13_15710</name>
</gene>
<dbReference type="AlphaFoldDB" id="A0A419N6U5"/>
<evidence type="ECO:0000256" key="1">
    <source>
        <dbReference type="SAM" id="Phobius"/>
    </source>
</evidence>
<feature type="transmembrane region" description="Helical" evidence="1">
    <location>
        <begin position="167"/>
        <end position="194"/>
    </location>
</feature>
<proteinExistence type="predicted"/>
<evidence type="ECO:0000313" key="2">
    <source>
        <dbReference type="EMBL" id="RJT42960.1"/>
    </source>
</evidence>
<dbReference type="PANTHER" id="PTHR30282">
    <property type="entry name" value="P-AMINOBENZOYL GLUTAMATE TRANSPORTER"/>
    <property type="match status" value="1"/>
</dbReference>
<feature type="transmembrane region" description="Helical" evidence="1">
    <location>
        <begin position="415"/>
        <end position="434"/>
    </location>
</feature>
<dbReference type="EMBL" id="RAHH01000018">
    <property type="protein sequence ID" value="RJT42960.1"/>
    <property type="molecule type" value="Genomic_DNA"/>
</dbReference>
<feature type="transmembrane region" description="Helical" evidence="1">
    <location>
        <begin position="143"/>
        <end position="160"/>
    </location>
</feature>
<dbReference type="OrthoDB" id="3314392at2"/>
<dbReference type="PANTHER" id="PTHR30282:SF0">
    <property type="entry name" value="P-AMINOBENZOYL-GLUTAMATE TRANSPORT PROTEIN"/>
    <property type="match status" value="1"/>
</dbReference>
<keyword evidence="1" id="KW-0812">Transmembrane</keyword>
<dbReference type="Proteomes" id="UP000284908">
    <property type="component" value="Unassembled WGS sequence"/>
</dbReference>